<evidence type="ECO:0000259" key="4">
    <source>
        <dbReference type="SMART" id="SM00903"/>
    </source>
</evidence>
<comment type="caution">
    <text evidence="5">The sequence shown here is derived from an EMBL/GenBank/DDBJ whole genome shotgun (WGS) entry which is preliminary data.</text>
</comment>
<evidence type="ECO:0000256" key="1">
    <source>
        <dbReference type="ARBA" id="ARBA00001917"/>
    </source>
</evidence>
<dbReference type="SUPFAM" id="SSF50475">
    <property type="entry name" value="FMN-binding split barrel"/>
    <property type="match status" value="1"/>
</dbReference>
<evidence type="ECO:0000313" key="7">
    <source>
        <dbReference type="EMBL" id="HHF48660.1"/>
    </source>
</evidence>
<comment type="similarity">
    <text evidence="3">Belongs to the flavoredoxin family.</text>
</comment>
<dbReference type="InterPro" id="IPR052174">
    <property type="entry name" value="Flavoredoxin"/>
</dbReference>
<feature type="domain" description="Flavin reductase like" evidence="4">
    <location>
        <begin position="3"/>
        <end position="152"/>
    </location>
</feature>
<reference evidence="5" key="1">
    <citation type="journal article" date="2020" name="mSystems">
        <title>Genome- and Community-Level Interaction Insights into Carbon Utilization and Element Cycling Functions of Hydrothermarchaeota in Hydrothermal Sediment.</title>
        <authorList>
            <person name="Zhou Z."/>
            <person name="Liu Y."/>
            <person name="Xu W."/>
            <person name="Pan J."/>
            <person name="Luo Z.H."/>
            <person name="Li M."/>
        </authorList>
    </citation>
    <scope>NUCLEOTIDE SEQUENCE [LARGE SCALE GENOMIC DNA]</scope>
    <source>
        <strain evidence="7">SpSt-10</strain>
        <strain evidence="6">SpSt-62</strain>
        <strain evidence="5">SpSt-97</strain>
    </source>
</reference>
<evidence type="ECO:0000313" key="6">
    <source>
        <dbReference type="EMBL" id="HGU59697.1"/>
    </source>
</evidence>
<keyword evidence="2" id="KW-0285">Flavoprotein</keyword>
<gene>
    <name evidence="7" type="ORF">ENL48_05880</name>
    <name evidence="6" type="ORF">ENT89_06055</name>
    <name evidence="5" type="ORF">ENX77_04025</name>
</gene>
<evidence type="ECO:0000256" key="2">
    <source>
        <dbReference type="ARBA" id="ARBA00022630"/>
    </source>
</evidence>
<evidence type="ECO:0000256" key="3">
    <source>
        <dbReference type="ARBA" id="ARBA00038054"/>
    </source>
</evidence>
<dbReference type="GO" id="GO:0010181">
    <property type="term" value="F:FMN binding"/>
    <property type="evidence" value="ECO:0007669"/>
    <property type="project" value="InterPro"/>
</dbReference>
<evidence type="ECO:0000313" key="5">
    <source>
        <dbReference type="EMBL" id="HGE66278.1"/>
    </source>
</evidence>
<proteinExistence type="inferred from homology"/>
<name>A0A7C3YEB7_9EURY</name>
<dbReference type="SMART" id="SM00903">
    <property type="entry name" value="Flavin_Reduct"/>
    <property type="match status" value="1"/>
</dbReference>
<dbReference type="InterPro" id="IPR012349">
    <property type="entry name" value="Split_barrel_FMN-bd"/>
</dbReference>
<accession>A0A7C3YEB7</accession>
<protein>
    <submittedName>
        <fullName evidence="5">Flavin reductase family protein</fullName>
    </submittedName>
</protein>
<dbReference type="Pfam" id="PF01613">
    <property type="entry name" value="Flavin_Reduct"/>
    <property type="match status" value="1"/>
</dbReference>
<sequence>MLSYLYPLRTYLIVAGDINRPNPMTADWVVPLSINPPLLGVSIGKTRYTRKLIEEQKDFVVAVPTMDLLKDVWIAGTVSGSKENKAEKMSVTFIPSEKVKAPSIKECAANLECKVVNEVETGDHIFFVGEIVNVTYGDAFKEGKPNIKNYKFIMHASFGPEFTYPSDEIVRP</sequence>
<organism evidence="5">
    <name type="scientific">Geoglobus ahangari</name>
    <dbReference type="NCBI Taxonomy" id="113653"/>
    <lineage>
        <taxon>Archaea</taxon>
        <taxon>Methanobacteriati</taxon>
        <taxon>Methanobacteriota</taxon>
        <taxon>Archaeoglobi</taxon>
        <taxon>Archaeoglobales</taxon>
        <taxon>Archaeoglobaceae</taxon>
        <taxon>Geoglobus</taxon>
    </lineage>
</organism>
<dbReference type="EMBL" id="DTAK01000044">
    <property type="protein sequence ID" value="HGU59697.1"/>
    <property type="molecule type" value="Genomic_DNA"/>
</dbReference>
<comment type="cofactor">
    <cofactor evidence="1">
        <name>FMN</name>
        <dbReference type="ChEBI" id="CHEBI:58210"/>
    </cofactor>
</comment>
<dbReference type="EMBL" id="DRUC01000090">
    <property type="protein sequence ID" value="HHF48660.1"/>
    <property type="molecule type" value="Genomic_DNA"/>
</dbReference>
<dbReference type="PANTHER" id="PTHR43567:SF1">
    <property type="entry name" value="FLAVOREDOXIN"/>
    <property type="match status" value="1"/>
</dbReference>
<dbReference type="AlphaFoldDB" id="A0A7C3YEB7"/>
<dbReference type="PANTHER" id="PTHR43567">
    <property type="entry name" value="FLAVOREDOXIN-RELATED-RELATED"/>
    <property type="match status" value="1"/>
</dbReference>
<dbReference type="EMBL" id="DTPI01000028">
    <property type="protein sequence ID" value="HGE66278.1"/>
    <property type="molecule type" value="Genomic_DNA"/>
</dbReference>
<dbReference type="InterPro" id="IPR002563">
    <property type="entry name" value="Flavin_Rdtase-like_dom"/>
</dbReference>
<dbReference type="Gene3D" id="2.30.110.10">
    <property type="entry name" value="Electron Transport, Fmn-binding Protein, Chain A"/>
    <property type="match status" value="1"/>
</dbReference>